<reference evidence="3" key="1">
    <citation type="submission" date="2016-03" db="EMBL/GenBank/DDBJ databases">
        <title>Updated assembly of Pseudogymnoascus destructans, the fungus causing white-nose syndrome of bats.</title>
        <authorList>
            <person name="Palmer J.M."/>
            <person name="Drees K.P."/>
            <person name="Foster J.T."/>
            <person name="Lindner D.L."/>
        </authorList>
    </citation>
    <scope>NUCLEOTIDE SEQUENCE [LARGE SCALE GENOMIC DNA]</scope>
    <source>
        <strain evidence="3">20631-21</strain>
    </source>
</reference>
<proteinExistence type="predicted"/>
<dbReference type="RefSeq" id="XP_024326665.1">
    <property type="nucleotide sequence ID" value="XM_024465733.1"/>
</dbReference>
<evidence type="ECO:0008006" key="4">
    <source>
        <dbReference type="Google" id="ProtNLM"/>
    </source>
</evidence>
<dbReference type="PANTHER" id="PTHR38122:SF1">
    <property type="entry name" value="GLYCOPROTEIN X"/>
    <property type="match status" value="1"/>
</dbReference>
<accession>A0A177AHW9</accession>
<gene>
    <name evidence="3" type="ORF">VC83_02063</name>
</gene>
<organism evidence="3">
    <name type="scientific">Pseudogymnoascus destructans</name>
    <dbReference type="NCBI Taxonomy" id="655981"/>
    <lineage>
        <taxon>Eukaryota</taxon>
        <taxon>Fungi</taxon>
        <taxon>Dikarya</taxon>
        <taxon>Ascomycota</taxon>
        <taxon>Pezizomycotina</taxon>
        <taxon>Leotiomycetes</taxon>
        <taxon>Thelebolales</taxon>
        <taxon>Thelebolaceae</taxon>
        <taxon>Pseudogymnoascus</taxon>
    </lineage>
</organism>
<feature type="compositionally biased region" description="Gly residues" evidence="1">
    <location>
        <begin position="646"/>
        <end position="666"/>
    </location>
</feature>
<evidence type="ECO:0000256" key="1">
    <source>
        <dbReference type="SAM" id="MobiDB-lite"/>
    </source>
</evidence>
<dbReference type="Proteomes" id="UP000077154">
    <property type="component" value="Unassembled WGS sequence"/>
</dbReference>
<sequence>MRSLLPLLTLPLLTLPLLTLPLLTLPLLTLPLLTLPLLTLPLLTLPLLTSAAATVPTTAPRARALEVGVDTGPLDAKVAVQRCPDHCSATTTEACTVTETETTTCFETVTETAAGGTLTLPPVTQTQPGVTVTGTAAGGTVTETETTTCLETVTETGVGGTVTTTKTETEHKTKTKTVVVPTTVVDEETATITATCIEIHIITSVETDSYAVTATHTYEVTQTSVTTCTQVITLPPVTYTTTIAGAITTVTEPDVVTTIITTAYLTEINTVRDTNTVHETNTIHETDTVHQTDTVHETDIETKTDVVTRTISAPVITTTLPGVVTSISGTPITLPGIVTTITASVSYIGTRVSTCAVPAPTIRNVKPQPDNYTWGCPPGRICAPRHPFGCDVFADPPSRNYVCDPLDCFDAPKAKLVEWKYGETGYYPLTPGYFALSPLAFGLSYDIFSEDVVVEVVNGVPVATITTGNWASQATITAAYTVPALRRRAPETAPAICFPQCNNIVTAGQAIGKTPALCAAGSAFLNYVSACKQCVVNNGDATQKTLQDYVIPQYQQWIDFCDAHGSESVVAPGGGQGQNGGGDVTILAPGETQGGDAVPVTPTRWMNSTMTMSSSRVPTSTIEEPGTTETGASTDVPSDVPTGTTSSGGRGRGGGVAGPTGSGGGPTPTPTVPAIPNEALRVGGGVGGMLALVVFVIGFVMFG</sequence>
<protein>
    <recommendedName>
        <fullName evidence="4">Glycoprotein X</fullName>
    </recommendedName>
</protein>
<dbReference type="GeneID" id="36285149"/>
<dbReference type="EMBL" id="KV441389">
    <property type="protein sequence ID" value="OAF61390.2"/>
    <property type="molecule type" value="Genomic_DNA"/>
</dbReference>
<feature type="region of interest" description="Disordered" evidence="1">
    <location>
        <begin position="609"/>
        <end position="674"/>
    </location>
</feature>
<keyword evidence="2" id="KW-0812">Transmembrane</keyword>
<keyword evidence="2" id="KW-0472">Membrane</keyword>
<feature type="transmembrane region" description="Helical" evidence="2">
    <location>
        <begin position="682"/>
        <end position="702"/>
    </location>
</feature>
<evidence type="ECO:0000313" key="3">
    <source>
        <dbReference type="EMBL" id="OAF61390.2"/>
    </source>
</evidence>
<dbReference type="PANTHER" id="PTHR38122">
    <property type="entry name" value="GLYCOPROTEIN X"/>
    <property type="match status" value="1"/>
</dbReference>
<dbReference type="eggNOG" id="ENOG502S2BG">
    <property type="taxonomic scope" value="Eukaryota"/>
</dbReference>
<feature type="compositionally biased region" description="Polar residues" evidence="1">
    <location>
        <begin position="609"/>
        <end position="636"/>
    </location>
</feature>
<dbReference type="AlphaFoldDB" id="A0A177AHW9"/>
<keyword evidence="2" id="KW-1133">Transmembrane helix</keyword>
<evidence type="ECO:0000256" key="2">
    <source>
        <dbReference type="SAM" id="Phobius"/>
    </source>
</evidence>
<dbReference type="VEuPathDB" id="FungiDB:GMDG_01445"/>
<dbReference type="OrthoDB" id="5414836at2759"/>
<name>A0A177AHW9_9PEZI</name>